<protein>
    <submittedName>
        <fullName evidence="1">Uncharacterized protein</fullName>
    </submittedName>
</protein>
<evidence type="ECO:0000313" key="1">
    <source>
        <dbReference type="EMBL" id="TQM11114.1"/>
    </source>
</evidence>
<organism evidence="1 2">
    <name type="scientific">Pseudonocardia kunmingensis</name>
    <dbReference type="NCBI Taxonomy" id="630975"/>
    <lineage>
        <taxon>Bacteria</taxon>
        <taxon>Bacillati</taxon>
        <taxon>Actinomycetota</taxon>
        <taxon>Actinomycetes</taxon>
        <taxon>Pseudonocardiales</taxon>
        <taxon>Pseudonocardiaceae</taxon>
        <taxon>Pseudonocardia</taxon>
    </lineage>
</organism>
<dbReference type="AlphaFoldDB" id="A0A543DP51"/>
<gene>
    <name evidence="1" type="ORF">FB558_3660</name>
</gene>
<dbReference type="EMBL" id="VFPA01000002">
    <property type="protein sequence ID" value="TQM11114.1"/>
    <property type="molecule type" value="Genomic_DNA"/>
</dbReference>
<sequence length="29" mass="3040">MAAIGGVTRPLGEILTEVAEDRSSLIHFG</sequence>
<evidence type="ECO:0000313" key="2">
    <source>
        <dbReference type="Proteomes" id="UP000315677"/>
    </source>
</evidence>
<keyword evidence="2" id="KW-1185">Reference proteome</keyword>
<accession>A0A543DP51</accession>
<reference evidence="1 2" key="1">
    <citation type="submission" date="2019-06" db="EMBL/GenBank/DDBJ databases">
        <title>Sequencing the genomes of 1000 actinobacteria strains.</title>
        <authorList>
            <person name="Klenk H.-P."/>
        </authorList>
    </citation>
    <scope>NUCLEOTIDE SEQUENCE [LARGE SCALE GENOMIC DNA]</scope>
    <source>
        <strain evidence="1 2">DSM 45301</strain>
    </source>
</reference>
<dbReference type="Proteomes" id="UP000315677">
    <property type="component" value="Unassembled WGS sequence"/>
</dbReference>
<comment type="caution">
    <text evidence="1">The sequence shown here is derived from an EMBL/GenBank/DDBJ whole genome shotgun (WGS) entry which is preliminary data.</text>
</comment>
<name>A0A543DP51_9PSEU</name>
<proteinExistence type="predicted"/>